<organism evidence="2">
    <name type="scientific">Guillardia theta (strain CCMP2712)</name>
    <name type="common">Cryptophyte</name>
    <dbReference type="NCBI Taxonomy" id="905079"/>
    <lineage>
        <taxon>Eukaryota</taxon>
        <taxon>Cryptophyceae</taxon>
        <taxon>Pyrenomonadales</taxon>
        <taxon>Geminigeraceae</taxon>
        <taxon>Guillardia</taxon>
    </lineage>
</organism>
<evidence type="ECO:0000313" key="3">
    <source>
        <dbReference type="EnsemblProtists" id="EKX49723"/>
    </source>
</evidence>
<dbReference type="SUPFAM" id="SSF50156">
    <property type="entry name" value="PDZ domain-like"/>
    <property type="match status" value="1"/>
</dbReference>
<dbReference type="OrthoDB" id="165498at2759"/>
<reference evidence="3" key="3">
    <citation type="submission" date="2015-06" db="UniProtKB">
        <authorList>
            <consortium name="EnsemblProtists"/>
        </authorList>
    </citation>
    <scope>IDENTIFICATION</scope>
</reference>
<proteinExistence type="predicted"/>
<dbReference type="PROSITE" id="PS50106">
    <property type="entry name" value="PDZ"/>
    <property type="match status" value="1"/>
</dbReference>
<reference evidence="4" key="2">
    <citation type="submission" date="2012-11" db="EMBL/GenBank/DDBJ databases">
        <authorList>
            <person name="Kuo A."/>
            <person name="Curtis B.A."/>
            <person name="Tanifuji G."/>
            <person name="Burki F."/>
            <person name="Gruber A."/>
            <person name="Irimia M."/>
            <person name="Maruyama S."/>
            <person name="Arias M.C."/>
            <person name="Ball S.G."/>
            <person name="Gile G.H."/>
            <person name="Hirakawa Y."/>
            <person name="Hopkins J.F."/>
            <person name="Rensing S.A."/>
            <person name="Schmutz J."/>
            <person name="Symeonidi A."/>
            <person name="Elias M."/>
            <person name="Eveleigh R.J."/>
            <person name="Herman E.K."/>
            <person name="Klute M.J."/>
            <person name="Nakayama T."/>
            <person name="Obornik M."/>
            <person name="Reyes-Prieto A."/>
            <person name="Armbrust E.V."/>
            <person name="Aves S.J."/>
            <person name="Beiko R.G."/>
            <person name="Coutinho P."/>
            <person name="Dacks J.B."/>
            <person name="Durnford D.G."/>
            <person name="Fast N.M."/>
            <person name="Green B.R."/>
            <person name="Grisdale C."/>
            <person name="Hempe F."/>
            <person name="Henrissat B."/>
            <person name="Hoppner M.P."/>
            <person name="Ishida K.-I."/>
            <person name="Kim E."/>
            <person name="Koreny L."/>
            <person name="Kroth P.G."/>
            <person name="Liu Y."/>
            <person name="Malik S.-B."/>
            <person name="Maier U.G."/>
            <person name="McRose D."/>
            <person name="Mock T."/>
            <person name="Neilson J.A."/>
            <person name="Onodera N.T."/>
            <person name="Poole A.M."/>
            <person name="Pritham E.J."/>
            <person name="Richards T.A."/>
            <person name="Rocap G."/>
            <person name="Roy S.W."/>
            <person name="Sarai C."/>
            <person name="Schaack S."/>
            <person name="Shirato S."/>
            <person name="Slamovits C.H."/>
            <person name="Spencer D.F."/>
            <person name="Suzuki S."/>
            <person name="Worden A.Z."/>
            <person name="Zauner S."/>
            <person name="Barry K."/>
            <person name="Bell C."/>
            <person name="Bharti A.K."/>
            <person name="Crow J.A."/>
            <person name="Grimwood J."/>
            <person name="Kramer R."/>
            <person name="Lindquist E."/>
            <person name="Lucas S."/>
            <person name="Salamov A."/>
            <person name="McFadden G.I."/>
            <person name="Lane C.E."/>
            <person name="Keeling P.J."/>
            <person name="Gray M.W."/>
            <person name="Grigoriev I.V."/>
            <person name="Archibald J.M."/>
        </authorList>
    </citation>
    <scope>NUCLEOTIDE SEQUENCE</scope>
    <source>
        <strain evidence="4">CCMP2712</strain>
    </source>
</reference>
<dbReference type="EMBL" id="JH992981">
    <property type="protein sequence ID" value="EKX49723.1"/>
    <property type="molecule type" value="Genomic_DNA"/>
</dbReference>
<dbReference type="Pfam" id="PF00595">
    <property type="entry name" value="PDZ"/>
    <property type="match status" value="1"/>
</dbReference>
<dbReference type="EnsemblProtists" id="EKX49723">
    <property type="protein sequence ID" value="EKX49723"/>
    <property type="gene ID" value="GUITHDRAFT_104686"/>
</dbReference>
<dbReference type="AlphaFoldDB" id="L1JNS1"/>
<name>L1JNS1_GUITC</name>
<feature type="domain" description="PDZ" evidence="1">
    <location>
        <begin position="38"/>
        <end position="109"/>
    </location>
</feature>
<dbReference type="KEGG" id="gtt:GUITHDRAFT_104686"/>
<evidence type="ECO:0000313" key="4">
    <source>
        <dbReference type="Proteomes" id="UP000011087"/>
    </source>
</evidence>
<dbReference type="InterPro" id="IPR001478">
    <property type="entry name" value="PDZ"/>
</dbReference>
<dbReference type="SMART" id="SM00228">
    <property type="entry name" value="PDZ"/>
    <property type="match status" value="1"/>
</dbReference>
<gene>
    <name evidence="2" type="ORF">GUITHDRAFT_104686</name>
</gene>
<dbReference type="RefSeq" id="XP_005836703.1">
    <property type="nucleotide sequence ID" value="XM_005836646.1"/>
</dbReference>
<dbReference type="Proteomes" id="UP000011087">
    <property type="component" value="Unassembled WGS sequence"/>
</dbReference>
<reference evidence="2 4" key="1">
    <citation type="journal article" date="2012" name="Nature">
        <title>Algal genomes reveal evolutionary mosaicism and the fate of nucleomorphs.</title>
        <authorList>
            <consortium name="DOE Joint Genome Institute"/>
            <person name="Curtis B.A."/>
            <person name="Tanifuji G."/>
            <person name="Burki F."/>
            <person name="Gruber A."/>
            <person name="Irimia M."/>
            <person name="Maruyama S."/>
            <person name="Arias M.C."/>
            <person name="Ball S.G."/>
            <person name="Gile G.H."/>
            <person name="Hirakawa Y."/>
            <person name="Hopkins J.F."/>
            <person name="Kuo A."/>
            <person name="Rensing S.A."/>
            <person name="Schmutz J."/>
            <person name="Symeonidi A."/>
            <person name="Elias M."/>
            <person name="Eveleigh R.J."/>
            <person name="Herman E.K."/>
            <person name="Klute M.J."/>
            <person name="Nakayama T."/>
            <person name="Obornik M."/>
            <person name="Reyes-Prieto A."/>
            <person name="Armbrust E.V."/>
            <person name="Aves S.J."/>
            <person name="Beiko R.G."/>
            <person name="Coutinho P."/>
            <person name="Dacks J.B."/>
            <person name="Durnford D.G."/>
            <person name="Fast N.M."/>
            <person name="Green B.R."/>
            <person name="Grisdale C.J."/>
            <person name="Hempel F."/>
            <person name="Henrissat B."/>
            <person name="Hoppner M.P."/>
            <person name="Ishida K."/>
            <person name="Kim E."/>
            <person name="Koreny L."/>
            <person name="Kroth P.G."/>
            <person name="Liu Y."/>
            <person name="Malik S.B."/>
            <person name="Maier U.G."/>
            <person name="McRose D."/>
            <person name="Mock T."/>
            <person name="Neilson J.A."/>
            <person name="Onodera N.T."/>
            <person name="Poole A.M."/>
            <person name="Pritham E.J."/>
            <person name="Richards T.A."/>
            <person name="Rocap G."/>
            <person name="Roy S.W."/>
            <person name="Sarai C."/>
            <person name="Schaack S."/>
            <person name="Shirato S."/>
            <person name="Slamovits C.H."/>
            <person name="Spencer D.F."/>
            <person name="Suzuki S."/>
            <person name="Worden A.Z."/>
            <person name="Zauner S."/>
            <person name="Barry K."/>
            <person name="Bell C."/>
            <person name="Bharti A.K."/>
            <person name="Crow J.A."/>
            <person name="Grimwood J."/>
            <person name="Kramer R."/>
            <person name="Lindquist E."/>
            <person name="Lucas S."/>
            <person name="Salamov A."/>
            <person name="McFadden G.I."/>
            <person name="Lane C.E."/>
            <person name="Keeling P.J."/>
            <person name="Gray M.W."/>
            <person name="Grigoriev I.V."/>
            <person name="Archibald J.M."/>
        </authorList>
    </citation>
    <scope>NUCLEOTIDE SEQUENCE</scope>
    <source>
        <strain evidence="2 4">CCMP2712</strain>
    </source>
</reference>
<dbReference type="PaxDb" id="55529-EKX49723"/>
<dbReference type="HOGENOM" id="CLU_2042532_0_0_1"/>
<dbReference type="InterPro" id="IPR036034">
    <property type="entry name" value="PDZ_sf"/>
</dbReference>
<protein>
    <recommendedName>
        <fullName evidence="1">PDZ domain-containing protein</fullName>
    </recommendedName>
</protein>
<dbReference type="Gene3D" id="2.30.42.10">
    <property type="match status" value="1"/>
</dbReference>
<evidence type="ECO:0000259" key="1">
    <source>
        <dbReference type="PROSITE" id="PS50106"/>
    </source>
</evidence>
<accession>L1JNS1</accession>
<evidence type="ECO:0000313" key="2">
    <source>
        <dbReference type="EMBL" id="EKX49723.1"/>
    </source>
</evidence>
<sequence>MSATTKDKTLYRQNVKNMDSSWSSEVGEAWQRGRHKLTTKMAALPAGGVGVVLKTSYDYDTMGCSVIKSITQGGAAWRSRVLKEGDIIMSVDKVEVFGKSTEEVARKLRGEISSPVHLTLC</sequence>
<dbReference type="GeneID" id="17306352"/>
<keyword evidence="4" id="KW-1185">Reference proteome</keyword>